<proteinExistence type="predicted"/>
<accession>A0A7X6DUX7</accession>
<name>A0A7X6DUX7_9BACT</name>
<keyword evidence="4" id="KW-1185">Reference proteome</keyword>
<comment type="caution">
    <text evidence="3">The sequence shown here is derived from an EMBL/GenBank/DDBJ whole genome shotgun (WGS) entry which is preliminary data.</text>
</comment>
<dbReference type="Proteomes" id="UP000534783">
    <property type="component" value="Unassembled WGS sequence"/>
</dbReference>
<evidence type="ECO:0000256" key="2">
    <source>
        <dbReference type="SAM" id="SignalP"/>
    </source>
</evidence>
<dbReference type="AlphaFoldDB" id="A0A7X6DUX7"/>
<evidence type="ECO:0000313" key="4">
    <source>
        <dbReference type="Proteomes" id="UP000534783"/>
    </source>
</evidence>
<protein>
    <recommendedName>
        <fullName evidence="5">DUF4175 domain-containing protein</fullName>
    </recommendedName>
</protein>
<dbReference type="RefSeq" id="WP_168063371.1">
    <property type="nucleotide sequence ID" value="NZ_VTOW01000007.1"/>
</dbReference>
<dbReference type="EMBL" id="VTOW01000007">
    <property type="protein sequence ID" value="NKE73413.1"/>
    <property type="molecule type" value="Genomic_DNA"/>
</dbReference>
<sequence length="115" mass="12961">MKRLFQFALLVVLLGGIAFAPALSQEQNKRGPHFPQKKTEKQEMGGMMDDSMMSNQNEMMAKMLDTMKEMAQMMKDQAKDPDAKAKADQMLTHIDQMKSQHQMMMGTMSGRGGSK</sequence>
<evidence type="ECO:0000313" key="3">
    <source>
        <dbReference type="EMBL" id="NKE73413.1"/>
    </source>
</evidence>
<evidence type="ECO:0008006" key="5">
    <source>
        <dbReference type="Google" id="ProtNLM"/>
    </source>
</evidence>
<feature type="chain" id="PRO_5031029959" description="DUF4175 domain-containing protein" evidence="2">
    <location>
        <begin position="25"/>
        <end position="115"/>
    </location>
</feature>
<gene>
    <name evidence="3" type="ORF">MNODULE_21880</name>
</gene>
<feature type="region of interest" description="Disordered" evidence="1">
    <location>
        <begin position="23"/>
        <end position="51"/>
    </location>
</feature>
<reference evidence="3 4" key="1">
    <citation type="journal article" date="2020" name="Nature">
        <title>Bacterial chemolithoautotrophy via manganese oxidation.</title>
        <authorList>
            <person name="Yu H."/>
            <person name="Leadbetter J.R."/>
        </authorList>
    </citation>
    <scope>NUCLEOTIDE SEQUENCE [LARGE SCALE GENOMIC DNA]</scope>
    <source>
        <strain evidence="3 4">Mn-1</strain>
    </source>
</reference>
<feature type="signal peptide" evidence="2">
    <location>
        <begin position="1"/>
        <end position="24"/>
    </location>
</feature>
<organism evidence="3 4">
    <name type="scientific">Candidatus Manganitrophus noduliformans</name>
    <dbReference type="NCBI Taxonomy" id="2606439"/>
    <lineage>
        <taxon>Bacteria</taxon>
        <taxon>Pseudomonadati</taxon>
        <taxon>Nitrospirota</taxon>
        <taxon>Nitrospiria</taxon>
        <taxon>Candidatus Troglogloeales</taxon>
        <taxon>Candidatus Manganitrophaceae</taxon>
        <taxon>Candidatus Manganitrophus</taxon>
    </lineage>
</organism>
<evidence type="ECO:0000256" key="1">
    <source>
        <dbReference type="SAM" id="MobiDB-lite"/>
    </source>
</evidence>
<keyword evidence="2" id="KW-0732">Signal</keyword>